<protein>
    <recommendedName>
        <fullName evidence="4">Phospholipase D</fullName>
    </recommendedName>
    <alternativeName>
        <fullName evidence="9">Choline phosphatase</fullName>
    </alternativeName>
</protein>
<evidence type="ECO:0000313" key="12">
    <source>
        <dbReference type="Proteomes" id="UP000199356"/>
    </source>
</evidence>
<gene>
    <name evidence="11" type="ORF">SAMN04488047_11831</name>
</gene>
<evidence type="ECO:0000256" key="5">
    <source>
        <dbReference type="ARBA" id="ARBA00022525"/>
    </source>
</evidence>
<keyword evidence="8" id="KW-0443">Lipid metabolism</keyword>
<dbReference type="PROSITE" id="PS50035">
    <property type="entry name" value="PLD"/>
    <property type="match status" value="2"/>
</dbReference>
<evidence type="ECO:0000313" key="11">
    <source>
        <dbReference type="EMBL" id="SFP91467.1"/>
    </source>
</evidence>
<dbReference type="EMBL" id="FOXA01000018">
    <property type="protein sequence ID" value="SFP91467.1"/>
    <property type="molecule type" value="Genomic_DNA"/>
</dbReference>
<evidence type="ECO:0000256" key="6">
    <source>
        <dbReference type="ARBA" id="ARBA00022737"/>
    </source>
</evidence>
<feature type="domain" description="PLD phosphodiesterase" evidence="10">
    <location>
        <begin position="339"/>
        <end position="366"/>
    </location>
</feature>
<dbReference type="PANTHER" id="PTHR18896:SF76">
    <property type="entry name" value="PHOSPHOLIPASE"/>
    <property type="match status" value="1"/>
</dbReference>
<dbReference type="Gene3D" id="3.30.870.10">
    <property type="entry name" value="Endonuclease Chain A"/>
    <property type="match status" value="2"/>
</dbReference>
<name>A0A1I5U940_9RHOB</name>
<comment type="subcellular location">
    <subcellularLocation>
        <location evidence="3">Secreted</location>
    </subcellularLocation>
</comment>
<dbReference type="InterPro" id="IPR025202">
    <property type="entry name" value="PLD-like_dom"/>
</dbReference>
<accession>A0A1I5U940</accession>
<keyword evidence="7" id="KW-0378">Hydrolase</keyword>
<evidence type="ECO:0000256" key="3">
    <source>
        <dbReference type="ARBA" id="ARBA00004613"/>
    </source>
</evidence>
<dbReference type="AlphaFoldDB" id="A0A1I5U940"/>
<dbReference type="CDD" id="cd09143">
    <property type="entry name" value="PLDc_vPLD1_2_like_bac_2"/>
    <property type="match status" value="1"/>
</dbReference>
<evidence type="ECO:0000256" key="4">
    <source>
        <dbReference type="ARBA" id="ARBA00018392"/>
    </source>
</evidence>
<dbReference type="GO" id="GO:0009395">
    <property type="term" value="P:phospholipid catabolic process"/>
    <property type="evidence" value="ECO:0007669"/>
    <property type="project" value="TreeGrafter"/>
</dbReference>
<reference evidence="11 12" key="1">
    <citation type="submission" date="2016-10" db="EMBL/GenBank/DDBJ databases">
        <authorList>
            <person name="de Groot N.N."/>
        </authorList>
    </citation>
    <scope>NUCLEOTIDE SEQUENCE [LARGE SCALE GENOMIC DNA]</scope>
    <source>
        <strain evidence="11 12">DSM 19547</strain>
    </source>
</reference>
<keyword evidence="5" id="KW-0964">Secreted</keyword>
<dbReference type="SMART" id="SM00155">
    <property type="entry name" value="PLDc"/>
    <property type="match status" value="2"/>
</dbReference>
<dbReference type="RefSeq" id="WP_093424532.1">
    <property type="nucleotide sequence ID" value="NZ_FOXA01000018.1"/>
</dbReference>
<organism evidence="11 12">
    <name type="scientific">Tranquillimonas alkanivorans</name>
    <dbReference type="NCBI Taxonomy" id="441119"/>
    <lineage>
        <taxon>Bacteria</taxon>
        <taxon>Pseudomonadati</taxon>
        <taxon>Pseudomonadota</taxon>
        <taxon>Alphaproteobacteria</taxon>
        <taxon>Rhodobacterales</taxon>
        <taxon>Roseobacteraceae</taxon>
        <taxon>Tranquillimonas</taxon>
    </lineage>
</organism>
<evidence type="ECO:0000256" key="8">
    <source>
        <dbReference type="ARBA" id="ARBA00023098"/>
    </source>
</evidence>
<dbReference type="PANTHER" id="PTHR18896">
    <property type="entry name" value="PHOSPHOLIPASE D"/>
    <property type="match status" value="1"/>
</dbReference>
<dbReference type="InterPro" id="IPR001736">
    <property type="entry name" value="PLipase_D/transphosphatidylase"/>
</dbReference>
<evidence type="ECO:0000259" key="10">
    <source>
        <dbReference type="PROSITE" id="PS50035"/>
    </source>
</evidence>
<evidence type="ECO:0000256" key="9">
    <source>
        <dbReference type="ARBA" id="ARBA00029594"/>
    </source>
</evidence>
<comment type="function">
    <text evidence="2">Could be a virulence factor.</text>
</comment>
<dbReference type="GO" id="GO:0005576">
    <property type="term" value="C:extracellular region"/>
    <property type="evidence" value="ECO:0007669"/>
    <property type="project" value="UniProtKB-SubCell"/>
</dbReference>
<sequence length="488" mass="55600">MVLEPGETCWRVAQADRFRVIVDAADFFRIAKQAMLLAEHSIMLIGWDFDTRIEFEPEHQTLEGPVTLGAFLDWLPRQRPDLDVYLLKWDLGGLQMIGRKQMPFFVKNYLTDPRLHFHLDGVHPQGAAHHSKIIVIDDSLAFCGGIDMTTSRWDTREHLDEDPRRTDPNGASYKAWHDATTLVSGPAAQALGGIARHRWRRATREVPKDYLQPRDLWPEGLEPDFENIPVGIARSAPAFDEDEQIREIEALYLAAIESTQRTLYIESQYLASRTLAEALVRRLREADGPEIVLVLPENAEGWLQRLPMDGARRKLLNMLWHADRHGRFRAYYPVTEAGNLIYVHAKVLVADDTLLRVGSSNLNNRSMGFDTECDLIVEAEMLPEHRRGGFRARVLDIRDDLVAEHLDVDVEKLRAELDRQDGHLIPTIDALIGSGRTLRRFSPGKVLDEDSVLAENELADPENADPEFLHRLAASLHSVWTRMNDQEA</sequence>
<evidence type="ECO:0000256" key="1">
    <source>
        <dbReference type="ARBA" id="ARBA00000798"/>
    </source>
</evidence>
<feature type="domain" description="PLD phosphodiesterase" evidence="10">
    <location>
        <begin position="125"/>
        <end position="152"/>
    </location>
</feature>
<dbReference type="GO" id="GO:0004630">
    <property type="term" value="F:phospholipase D activity"/>
    <property type="evidence" value="ECO:0007669"/>
    <property type="project" value="UniProtKB-EC"/>
</dbReference>
<keyword evidence="12" id="KW-1185">Reference proteome</keyword>
<dbReference type="Pfam" id="PF13091">
    <property type="entry name" value="PLDc_2"/>
    <property type="match status" value="1"/>
</dbReference>
<dbReference type="CDD" id="cd09140">
    <property type="entry name" value="PLDc_vPLD1_2_like_bac_1"/>
    <property type="match status" value="1"/>
</dbReference>
<dbReference type="Proteomes" id="UP000199356">
    <property type="component" value="Unassembled WGS sequence"/>
</dbReference>
<dbReference type="InterPro" id="IPR015679">
    <property type="entry name" value="PLipase_D_fam"/>
</dbReference>
<comment type="catalytic activity">
    <reaction evidence="1">
        <text>a 1,2-diacyl-sn-glycero-3-phosphocholine + H2O = a 1,2-diacyl-sn-glycero-3-phosphate + choline + H(+)</text>
        <dbReference type="Rhea" id="RHEA:14445"/>
        <dbReference type="ChEBI" id="CHEBI:15354"/>
        <dbReference type="ChEBI" id="CHEBI:15377"/>
        <dbReference type="ChEBI" id="CHEBI:15378"/>
        <dbReference type="ChEBI" id="CHEBI:57643"/>
        <dbReference type="ChEBI" id="CHEBI:58608"/>
        <dbReference type="EC" id="3.1.4.4"/>
    </reaction>
</comment>
<dbReference type="SUPFAM" id="SSF56024">
    <property type="entry name" value="Phospholipase D/nuclease"/>
    <property type="match status" value="2"/>
</dbReference>
<proteinExistence type="predicted"/>
<evidence type="ECO:0000256" key="2">
    <source>
        <dbReference type="ARBA" id="ARBA00003145"/>
    </source>
</evidence>
<keyword evidence="6" id="KW-0677">Repeat</keyword>
<dbReference type="Pfam" id="PF00614">
    <property type="entry name" value="PLDc"/>
    <property type="match status" value="1"/>
</dbReference>
<dbReference type="STRING" id="441119.SAMN04488047_11831"/>
<evidence type="ECO:0000256" key="7">
    <source>
        <dbReference type="ARBA" id="ARBA00022801"/>
    </source>
</evidence>
<dbReference type="OrthoDB" id="8828485at2"/>